<reference evidence="1 2" key="1">
    <citation type="journal article" date="2021" name="J. Hered.">
        <title>A chromosome-level genome assembly of the parasitoid wasp, Cotesia glomerata (Hymenoptera: Braconidae).</title>
        <authorList>
            <person name="Pinto B.J."/>
            <person name="Weis J.J."/>
            <person name="Gamble T."/>
            <person name="Ode P.J."/>
            <person name="Paul R."/>
            <person name="Zaspel J.M."/>
        </authorList>
    </citation>
    <scope>NUCLEOTIDE SEQUENCE [LARGE SCALE GENOMIC DNA]</scope>
    <source>
        <strain evidence="1">CgM1</strain>
    </source>
</reference>
<accession>A0AAV7J7A2</accession>
<evidence type="ECO:0000313" key="2">
    <source>
        <dbReference type="Proteomes" id="UP000826195"/>
    </source>
</evidence>
<proteinExistence type="predicted"/>
<keyword evidence="2" id="KW-1185">Reference proteome</keyword>
<dbReference type="EMBL" id="JAHXZJ010000001">
    <property type="protein sequence ID" value="KAH0567947.1"/>
    <property type="molecule type" value="Genomic_DNA"/>
</dbReference>
<name>A0AAV7J7A2_COTGL</name>
<dbReference type="AlphaFoldDB" id="A0AAV7J7A2"/>
<gene>
    <name evidence="1" type="ORF">KQX54_016558</name>
</gene>
<comment type="caution">
    <text evidence="1">The sequence shown here is derived from an EMBL/GenBank/DDBJ whole genome shotgun (WGS) entry which is preliminary data.</text>
</comment>
<protein>
    <submittedName>
        <fullName evidence="1">Uncharacterized protein</fullName>
    </submittedName>
</protein>
<evidence type="ECO:0000313" key="1">
    <source>
        <dbReference type="EMBL" id="KAH0567947.1"/>
    </source>
</evidence>
<sequence>MTRKVTSPKGIMNQMANRCLRDNMFRGQLSTASNETTWQFCKAILDKKKEITNCIRTNDGVLLIQNDVKNVIPEEEQIYTRCIYNSVVFYGTLYTKGNKTNNTTVYLDNNKIAKIHCFYNRHDQVYVKNFLTLPLPCGQILYPMFPHYYGRKYGKKAYADRSPSI</sequence>
<dbReference type="Proteomes" id="UP000826195">
    <property type="component" value="Unassembled WGS sequence"/>
</dbReference>
<organism evidence="1 2">
    <name type="scientific">Cotesia glomerata</name>
    <name type="common">Lepidopteran parasitic wasp</name>
    <name type="synonym">Apanteles glomeratus</name>
    <dbReference type="NCBI Taxonomy" id="32391"/>
    <lineage>
        <taxon>Eukaryota</taxon>
        <taxon>Metazoa</taxon>
        <taxon>Ecdysozoa</taxon>
        <taxon>Arthropoda</taxon>
        <taxon>Hexapoda</taxon>
        <taxon>Insecta</taxon>
        <taxon>Pterygota</taxon>
        <taxon>Neoptera</taxon>
        <taxon>Endopterygota</taxon>
        <taxon>Hymenoptera</taxon>
        <taxon>Apocrita</taxon>
        <taxon>Ichneumonoidea</taxon>
        <taxon>Braconidae</taxon>
        <taxon>Microgastrinae</taxon>
        <taxon>Cotesia</taxon>
    </lineage>
</organism>